<dbReference type="AlphaFoldDB" id="A0A553QLF9"/>
<accession>A0A553QLF9</accession>
<dbReference type="InterPro" id="IPR037249">
    <property type="entry name" value="TAFH/NHR1_dom_sf"/>
</dbReference>
<dbReference type="PROSITE" id="PS51119">
    <property type="entry name" value="TAFH"/>
    <property type="match status" value="1"/>
</dbReference>
<dbReference type="Proteomes" id="UP000316079">
    <property type="component" value="Unassembled WGS sequence"/>
</dbReference>
<comment type="caution">
    <text evidence="7">The sequence shown here is derived from an EMBL/GenBank/DDBJ whole genome shotgun (WGS) entry which is preliminary data.</text>
</comment>
<keyword evidence="3" id="KW-0804">Transcription</keyword>
<evidence type="ECO:0000259" key="6">
    <source>
        <dbReference type="PROSITE" id="PS51119"/>
    </source>
</evidence>
<dbReference type="GO" id="GO:0003677">
    <property type="term" value="F:DNA binding"/>
    <property type="evidence" value="ECO:0007669"/>
    <property type="project" value="TreeGrafter"/>
</dbReference>
<evidence type="ECO:0000256" key="5">
    <source>
        <dbReference type="SAM" id="MobiDB-lite"/>
    </source>
</evidence>
<organism evidence="7 8">
    <name type="scientific">Danionella cerebrum</name>
    <dbReference type="NCBI Taxonomy" id="2873325"/>
    <lineage>
        <taxon>Eukaryota</taxon>
        <taxon>Metazoa</taxon>
        <taxon>Chordata</taxon>
        <taxon>Craniata</taxon>
        <taxon>Vertebrata</taxon>
        <taxon>Euteleostomi</taxon>
        <taxon>Actinopterygii</taxon>
        <taxon>Neopterygii</taxon>
        <taxon>Teleostei</taxon>
        <taxon>Ostariophysi</taxon>
        <taxon>Cypriniformes</taxon>
        <taxon>Danionidae</taxon>
        <taxon>Danioninae</taxon>
        <taxon>Danionella</taxon>
    </lineage>
</organism>
<dbReference type="STRING" id="623744.A0A553QLF9"/>
<name>A0A553QLF9_9TELE</name>
<dbReference type="PANTHER" id="PTHR15138:SF22">
    <property type="entry name" value="TAFH DOMAIN-CONTAINING PROTEIN"/>
    <property type="match status" value="1"/>
</dbReference>
<evidence type="ECO:0000313" key="8">
    <source>
        <dbReference type="Proteomes" id="UP000316079"/>
    </source>
</evidence>
<dbReference type="FunFam" id="1.20.120.1110:FF:000002">
    <property type="entry name" value="Transcription initiation factor TFIID subunit 4B"/>
    <property type="match status" value="1"/>
</dbReference>
<dbReference type="Gene3D" id="1.20.120.1110">
    <property type="entry name" value="TAFH/NHR1 domain"/>
    <property type="match status" value="1"/>
</dbReference>
<evidence type="ECO:0000256" key="1">
    <source>
        <dbReference type="ARBA" id="ARBA00004123"/>
    </source>
</evidence>
<keyword evidence="2" id="KW-0805">Transcription regulation</keyword>
<evidence type="ECO:0000256" key="4">
    <source>
        <dbReference type="ARBA" id="ARBA00023242"/>
    </source>
</evidence>
<reference evidence="7 8" key="1">
    <citation type="journal article" date="2019" name="Sci. Data">
        <title>Hybrid genome assembly and annotation of Danionella translucida.</title>
        <authorList>
            <person name="Kadobianskyi M."/>
            <person name="Schulze L."/>
            <person name="Schuelke M."/>
            <person name="Judkewitz B."/>
        </authorList>
    </citation>
    <scope>NUCLEOTIDE SEQUENCE [LARGE SCALE GENOMIC DNA]</scope>
    <source>
        <strain evidence="7 8">Bolton</strain>
    </source>
</reference>
<dbReference type="InterPro" id="IPR045144">
    <property type="entry name" value="TAF4"/>
</dbReference>
<dbReference type="Pfam" id="PF07531">
    <property type="entry name" value="TAFH"/>
    <property type="match status" value="1"/>
</dbReference>
<dbReference type="SUPFAM" id="SSF158553">
    <property type="entry name" value="TAFH domain-like"/>
    <property type="match status" value="1"/>
</dbReference>
<proteinExistence type="predicted"/>
<feature type="compositionally biased region" description="Polar residues" evidence="5">
    <location>
        <begin position="36"/>
        <end position="47"/>
    </location>
</feature>
<feature type="compositionally biased region" description="Basic and acidic residues" evidence="5">
    <location>
        <begin position="1"/>
        <end position="15"/>
    </location>
</feature>
<gene>
    <name evidence="7" type="ORF">DNTS_022607</name>
</gene>
<feature type="region of interest" description="Disordered" evidence="5">
    <location>
        <begin position="451"/>
        <end position="479"/>
    </location>
</feature>
<evidence type="ECO:0000256" key="2">
    <source>
        <dbReference type="ARBA" id="ARBA00023015"/>
    </source>
</evidence>
<dbReference type="GO" id="GO:0006355">
    <property type="term" value="P:regulation of DNA-templated transcription"/>
    <property type="evidence" value="ECO:0007669"/>
    <property type="project" value="UniProtKB-ARBA"/>
</dbReference>
<comment type="subcellular location">
    <subcellularLocation>
        <location evidence="1">Nucleus</location>
    </subcellularLocation>
</comment>
<dbReference type="PANTHER" id="PTHR15138">
    <property type="entry name" value="TRANSCRIPTION INITIATION FACTOR TFIID SUBUNIT 4"/>
    <property type="match status" value="1"/>
</dbReference>
<feature type="non-terminal residue" evidence="7">
    <location>
        <position position="1"/>
    </location>
</feature>
<feature type="domain" description="TAFH" evidence="6">
    <location>
        <begin position="357"/>
        <end position="454"/>
    </location>
</feature>
<dbReference type="GO" id="GO:0006367">
    <property type="term" value="P:transcription initiation at RNA polymerase II promoter"/>
    <property type="evidence" value="ECO:0007669"/>
    <property type="project" value="TreeGrafter"/>
</dbReference>
<evidence type="ECO:0000313" key="7">
    <source>
        <dbReference type="EMBL" id="TRY90813.1"/>
    </source>
</evidence>
<feature type="region of interest" description="Disordered" evidence="5">
    <location>
        <begin position="1"/>
        <end position="99"/>
    </location>
</feature>
<dbReference type="GO" id="GO:0016251">
    <property type="term" value="F:RNA polymerase II general transcription initiation factor activity"/>
    <property type="evidence" value="ECO:0007669"/>
    <property type="project" value="TreeGrafter"/>
</dbReference>
<dbReference type="GO" id="GO:0005669">
    <property type="term" value="C:transcription factor TFIID complex"/>
    <property type="evidence" value="ECO:0007669"/>
    <property type="project" value="InterPro"/>
</dbReference>
<dbReference type="OrthoDB" id="21060at2759"/>
<keyword evidence="8" id="KW-1185">Reference proteome</keyword>
<dbReference type="SMART" id="SM00549">
    <property type="entry name" value="TAFH"/>
    <property type="match status" value="1"/>
</dbReference>
<sequence length="479" mass="50206">LDGDKHRASTEKTNDDAQTNNTEAFFETSNKRAETTDLNANIILSESSSKDSLQKEDVKPNQEINSNSVLKPPVTVPPVTSSTPSEHPPKVNTGPAQIRPTAPAVTGVTMVSSSIQGSGATSLALVPHAGRISVNTVAVSQPRVTTLATTKGTILTLPRISTPSQNVPLTRAPQTVPLQLPANFQVPQGMVLIRSDSGQLMLVSQQALAQAQAQGMVPKQATASSTAIVRPSSSQIKPNPSTVTVIQKPAGATGTIAFTPAGSAGSSIIRTAGVVASSATRKPGSTTGPIIKVAQMPPRTNAVTATTVINTSAAKVLLTSASIIDRTSQQKHDACPHCRARAVGMAELMSGATGETLENVKKCKNFLVTLMKLASSGTRSANMAQNVRALVKSLLDGKLEAEEFTEKLYMELKSSPQPFLVPFLKKSLPAVRQLTPNSLLFVQQCDQTRSSDSASIKATSQKPSGSALKPSQPTRTAQL</sequence>
<dbReference type="InterPro" id="IPR003894">
    <property type="entry name" value="TAFH_NHR1"/>
</dbReference>
<evidence type="ECO:0000256" key="3">
    <source>
        <dbReference type="ARBA" id="ARBA00023163"/>
    </source>
</evidence>
<feature type="compositionally biased region" description="Basic and acidic residues" evidence="5">
    <location>
        <begin position="48"/>
        <end position="60"/>
    </location>
</feature>
<keyword evidence="4" id="KW-0539">Nucleus</keyword>
<dbReference type="EMBL" id="SRMA01025801">
    <property type="protein sequence ID" value="TRY90813.1"/>
    <property type="molecule type" value="Genomic_DNA"/>
</dbReference>
<protein>
    <recommendedName>
        <fullName evidence="6">TAFH domain-containing protein</fullName>
    </recommendedName>
</protein>
<feature type="non-terminal residue" evidence="7">
    <location>
        <position position="479"/>
    </location>
</feature>